<dbReference type="AlphaFoldDB" id="A0A132NN11"/>
<dbReference type="Gene3D" id="2.10.220.10">
    <property type="entry name" value="Hormone Receptor, Insulin-like Growth Factor Receptor 1, Chain A, domain 2"/>
    <property type="match status" value="2"/>
</dbReference>
<protein>
    <submittedName>
        <fullName evidence="3">Variant-specific surface protein</fullName>
    </submittedName>
</protein>
<sequence>MQLVLHRCSAGHFLFRGGCYNISVAPGSGVCREARDGACEWHAEDHTSDGERRRTQGSSAQGSTEGVERVRETACAQGSNAGECKTCGATIGADTYCSACNGENYAPVDGVCVDASTSPGNTFCTKGSSGICSTCKGASFMFKGGCYEKGKGPGNLICTDAVSDAATGICQACADGYYKASSPVATADSCLACQDANCARCGEAGQSKCTKCADGYFVGAANSDPGACIKCDAGTSGSWAGVAGCAKCTKPAAPGTVTCDECTTDYLKTDTTGSAPITTCVTADKCGEGFFATTVGSVKKCVPCGDATNGVEGCEKCTAPSEPNNKPTCTKCTDKYLKTTTDGTTTCVEKTACTNDFFPKEDNSNGNKCVSCGDTDAGISNCAKCTAPSSAGQKPTCSECSSGYKLEGETCVSSSTNKSAFSTGAIAGISVAAVVVVGGLVGFLCWWFICRGKA</sequence>
<evidence type="ECO:0000313" key="3">
    <source>
        <dbReference type="EMBL" id="KWX11172.1"/>
    </source>
</evidence>
<evidence type="ECO:0000313" key="4">
    <source>
        <dbReference type="Proteomes" id="UP000070089"/>
    </source>
</evidence>
<dbReference type="EMBL" id="JXTI01000267">
    <property type="protein sequence ID" value="KWX11172.1"/>
    <property type="molecule type" value="Genomic_DNA"/>
</dbReference>
<comment type="caution">
    <text evidence="3">The sequence shown here is derived from an EMBL/GenBank/DDBJ whole genome shotgun (WGS) entry which is preliminary data.</text>
</comment>
<evidence type="ECO:0000256" key="2">
    <source>
        <dbReference type="SAM" id="Phobius"/>
    </source>
</evidence>
<keyword evidence="2" id="KW-1133">Transmembrane helix</keyword>
<dbReference type="PANTHER" id="PTHR23275">
    <property type="entry name" value="CABRIOLET.-RELATED"/>
    <property type="match status" value="1"/>
</dbReference>
<dbReference type="Pfam" id="PF03302">
    <property type="entry name" value="VSP"/>
    <property type="match status" value="1"/>
</dbReference>
<dbReference type="PANTHER" id="PTHR23275:SF100">
    <property type="entry name" value="EGF-LIKE DOMAIN-CONTAINING PROTEIN"/>
    <property type="match status" value="1"/>
</dbReference>
<proteinExistence type="predicted"/>
<evidence type="ECO:0000256" key="1">
    <source>
        <dbReference type="SAM" id="MobiDB-lite"/>
    </source>
</evidence>
<dbReference type="InterPro" id="IPR005127">
    <property type="entry name" value="Giardia_VSP"/>
</dbReference>
<reference evidence="3 4" key="1">
    <citation type="journal article" date="2015" name="Mol. Biochem. Parasitol.">
        <title>Identification of polymorphic genes for use in assemblage B genotyping assays through comparative genomics of multiple assemblage B Giardia duodenalis isolates.</title>
        <authorList>
            <person name="Wielinga C."/>
            <person name="Thompson R.C."/>
            <person name="Monis P."/>
            <person name="Ryan U."/>
        </authorList>
    </citation>
    <scope>NUCLEOTIDE SEQUENCE [LARGE SCALE GENOMIC DNA]</scope>
    <source>
        <strain evidence="3 4">BAH15c1</strain>
    </source>
</reference>
<dbReference type="InterPro" id="IPR009030">
    <property type="entry name" value="Growth_fac_rcpt_cys_sf"/>
</dbReference>
<feature type="transmembrane region" description="Helical" evidence="2">
    <location>
        <begin position="425"/>
        <end position="449"/>
    </location>
</feature>
<dbReference type="SUPFAM" id="SSF57184">
    <property type="entry name" value="Growth factor receptor domain"/>
    <property type="match status" value="1"/>
</dbReference>
<organism evidence="3 4">
    <name type="scientific">Giardia duodenalis assemblage B</name>
    <dbReference type="NCBI Taxonomy" id="1394984"/>
    <lineage>
        <taxon>Eukaryota</taxon>
        <taxon>Metamonada</taxon>
        <taxon>Diplomonadida</taxon>
        <taxon>Hexamitidae</taxon>
        <taxon>Giardiinae</taxon>
        <taxon>Giardia</taxon>
    </lineage>
</organism>
<feature type="compositionally biased region" description="Basic and acidic residues" evidence="1">
    <location>
        <begin position="43"/>
        <end position="54"/>
    </location>
</feature>
<dbReference type="InterPro" id="IPR006212">
    <property type="entry name" value="Furin_repeat"/>
</dbReference>
<dbReference type="InterPro" id="IPR052798">
    <property type="entry name" value="Giardia_VSA"/>
</dbReference>
<name>A0A132NN11_GIAIN</name>
<accession>A0A132NN11</accession>
<feature type="region of interest" description="Disordered" evidence="1">
    <location>
        <begin position="43"/>
        <end position="67"/>
    </location>
</feature>
<keyword evidence="2" id="KW-0472">Membrane</keyword>
<keyword evidence="2" id="KW-0812">Transmembrane</keyword>
<dbReference type="Proteomes" id="UP000070089">
    <property type="component" value="Unassembled WGS sequence"/>
</dbReference>
<dbReference type="VEuPathDB" id="GiardiaDB:QR46_4870"/>
<gene>
    <name evidence="3" type="ORF">QR46_4870</name>
</gene>
<dbReference type="SMART" id="SM00261">
    <property type="entry name" value="FU"/>
    <property type="match status" value="5"/>
</dbReference>